<dbReference type="Gene3D" id="1.10.238.10">
    <property type="entry name" value="EF-hand"/>
    <property type="match status" value="3"/>
</dbReference>
<keyword evidence="2" id="KW-0479">Metal-binding</keyword>
<dbReference type="InterPro" id="IPR029033">
    <property type="entry name" value="His_PPase_superfam"/>
</dbReference>
<evidence type="ECO:0000256" key="5">
    <source>
        <dbReference type="ARBA" id="ARBA00022990"/>
    </source>
</evidence>
<dbReference type="Proteomes" id="UP001642484">
    <property type="component" value="Unassembled WGS sequence"/>
</dbReference>
<dbReference type="Pfam" id="PF13202">
    <property type="entry name" value="EF-hand_5"/>
    <property type="match status" value="1"/>
</dbReference>
<keyword evidence="4" id="KW-0106">Calcium</keyword>
<dbReference type="SMART" id="SM00054">
    <property type="entry name" value="EFh"/>
    <property type="match status" value="4"/>
</dbReference>
<feature type="domain" description="EF-hand" evidence="7">
    <location>
        <begin position="338"/>
        <end position="373"/>
    </location>
</feature>
<keyword evidence="3" id="KW-0677">Repeat</keyword>
<organism evidence="8 9">
    <name type="scientific">Durusdinium trenchii</name>
    <dbReference type="NCBI Taxonomy" id="1381693"/>
    <lineage>
        <taxon>Eukaryota</taxon>
        <taxon>Sar</taxon>
        <taxon>Alveolata</taxon>
        <taxon>Dinophyceae</taxon>
        <taxon>Suessiales</taxon>
        <taxon>Symbiodiniaceae</taxon>
        <taxon>Durusdinium</taxon>
    </lineage>
</organism>
<dbReference type="InterPro" id="IPR018247">
    <property type="entry name" value="EF_Hand_1_Ca_BS"/>
</dbReference>
<feature type="region of interest" description="Disordered" evidence="6">
    <location>
        <begin position="271"/>
        <end position="290"/>
    </location>
</feature>
<evidence type="ECO:0000256" key="2">
    <source>
        <dbReference type="ARBA" id="ARBA00022723"/>
    </source>
</evidence>
<dbReference type="InterPro" id="IPR011992">
    <property type="entry name" value="EF-hand-dom_pair"/>
</dbReference>
<dbReference type="PANTHER" id="PTHR23048">
    <property type="entry name" value="MYOSIN LIGHT CHAIN 1, 3"/>
    <property type="match status" value="1"/>
</dbReference>
<dbReference type="CDD" id="cd00051">
    <property type="entry name" value="EFh"/>
    <property type="match status" value="1"/>
</dbReference>
<protein>
    <recommendedName>
        <fullName evidence="1">Calmodulin</fullName>
    </recommendedName>
</protein>
<dbReference type="Gene3D" id="3.40.50.1240">
    <property type="entry name" value="Phosphoglycerate mutase-like"/>
    <property type="match status" value="1"/>
</dbReference>
<feature type="region of interest" description="Disordered" evidence="6">
    <location>
        <begin position="625"/>
        <end position="648"/>
    </location>
</feature>
<dbReference type="SUPFAM" id="SSF47473">
    <property type="entry name" value="EF-hand"/>
    <property type="match status" value="2"/>
</dbReference>
<evidence type="ECO:0000313" key="9">
    <source>
        <dbReference type="Proteomes" id="UP001642484"/>
    </source>
</evidence>
<proteinExistence type="predicted"/>
<sequence>MTLAEQFDADVLVDHELGEVMGPEAFESEPPWPPRPWPRVVSTLKLNFDTKRLKGGRFMGQRPEWSETLQRARLRYANRFVDYLRRARHTKKSCLLVTHGHMVQVCATILPATARQKVISVDYAAMVLAICHRSPNSFHETDVQIEQQQRTISFHMRPATNPEKLDHQSQLQERNELLQEARLKYWEVWLQGVRTVSSSGPRMPAIIRQLYQYHESLGRSWQDVVRLLGVLPPTEEFDSDNEQLSESACSFHTDTMTVSSMAMFRDPTIIPSSPGQPGRSAASSAPEAKTDAHIAVPQMTARALKQVELSLGSNALARRRREDRTDQMEKDEKEDVFEQVFLTQKSFHEFDTDESGELSTGEVQAVLKAMGCSPFKGTLQRLIDAVDDDSSGTLDFNEFISLLLVYRQTDGFSHKEIRQMYRTFCRFAVVDNNVKKVPQYRLTTALIFEFGAQAADLARSLNGTEKSGSGSLTFRQPGSSALIRAKTACWTGQRPLRSNIQDLFQAVDADGDGTVNLEEYLEMMDYFKRWDGFTGAEAAELSAVFKRHANMDGEISTMQIMDILRASGRSTSLRKIQQLVAKVDVDETHSLDFKEWEVRMLKDENLGGAEESVFFDEDDLPSRDVSVAASPAMPERSQSTLPEKRGSGMVSKDFKRIVEQLVHQHLLELEQLRVQLILNEPPHPASPN</sequence>
<dbReference type="PROSITE" id="PS00018">
    <property type="entry name" value="EF_HAND_1"/>
    <property type="match status" value="4"/>
</dbReference>
<dbReference type="EMBL" id="CAXAMN010011780">
    <property type="protein sequence ID" value="CAK9036233.1"/>
    <property type="molecule type" value="Genomic_DNA"/>
</dbReference>
<evidence type="ECO:0000256" key="3">
    <source>
        <dbReference type="ARBA" id="ARBA00022737"/>
    </source>
</evidence>
<name>A0ABP0LB69_9DINO</name>
<dbReference type="Pfam" id="PF13499">
    <property type="entry name" value="EF-hand_7"/>
    <property type="match status" value="1"/>
</dbReference>
<accession>A0ABP0LB69</accession>
<feature type="domain" description="EF-hand" evidence="7">
    <location>
        <begin position="374"/>
        <end position="409"/>
    </location>
</feature>
<keyword evidence="9" id="KW-1185">Reference proteome</keyword>
<feature type="domain" description="EF-hand" evidence="7">
    <location>
        <begin position="495"/>
        <end position="530"/>
    </location>
</feature>
<dbReference type="PROSITE" id="PS50222">
    <property type="entry name" value="EF_HAND_2"/>
    <property type="match status" value="3"/>
</dbReference>
<comment type="caution">
    <text evidence="8">The sequence shown here is derived from an EMBL/GenBank/DDBJ whole genome shotgun (WGS) entry which is preliminary data.</text>
</comment>
<evidence type="ECO:0000256" key="4">
    <source>
        <dbReference type="ARBA" id="ARBA00022837"/>
    </source>
</evidence>
<keyword evidence="5" id="KW-0007">Acetylation</keyword>
<dbReference type="PANTHER" id="PTHR23048:SF0">
    <property type="entry name" value="CALMODULIN LIKE 3"/>
    <property type="match status" value="1"/>
</dbReference>
<evidence type="ECO:0000256" key="1">
    <source>
        <dbReference type="ARBA" id="ARBA00020786"/>
    </source>
</evidence>
<reference evidence="8 9" key="1">
    <citation type="submission" date="2024-02" db="EMBL/GenBank/DDBJ databases">
        <authorList>
            <person name="Chen Y."/>
            <person name="Shah S."/>
            <person name="Dougan E. K."/>
            <person name="Thang M."/>
            <person name="Chan C."/>
        </authorList>
    </citation>
    <scope>NUCLEOTIDE SEQUENCE [LARGE SCALE GENOMIC DNA]</scope>
</reference>
<evidence type="ECO:0000259" key="7">
    <source>
        <dbReference type="PROSITE" id="PS50222"/>
    </source>
</evidence>
<evidence type="ECO:0000313" key="8">
    <source>
        <dbReference type="EMBL" id="CAK9036233.1"/>
    </source>
</evidence>
<dbReference type="InterPro" id="IPR002048">
    <property type="entry name" value="EF_hand_dom"/>
</dbReference>
<gene>
    <name evidence="8" type="ORF">CCMP2556_LOCUS20201</name>
</gene>
<dbReference type="InterPro" id="IPR050230">
    <property type="entry name" value="CALM/Myosin/TropC-like"/>
</dbReference>
<evidence type="ECO:0000256" key="6">
    <source>
        <dbReference type="SAM" id="MobiDB-lite"/>
    </source>
</evidence>